<feature type="compositionally biased region" description="Low complexity" evidence="5">
    <location>
        <begin position="587"/>
        <end position="604"/>
    </location>
</feature>
<evidence type="ECO:0000256" key="1">
    <source>
        <dbReference type="ARBA" id="ARBA00001686"/>
    </source>
</evidence>
<dbReference type="GO" id="GO:0004430">
    <property type="term" value="F:1-phosphatidylinositol 4-kinase activity"/>
    <property type="evidence" value="ECO:0007669"/>
    <property type="project" value="UniProtKB-EC"/>
</dbReference>
<dbReference type="GO" id="GO:0046854">
    <property type="term" value="P:phosphatidylinositol phosphate biosynthetic process"/>
    <property type="evidence" value="ECO:0007669"/>
    <property type="project" value="InterPro"/>
</dbReference>
<dbReference type="InterPro" id="IPR015433">
    <property type="entry name" value="PI3/4_kinase"/>
</dbReference>
<dbReference type="InterPro" id="IPR057754">
    <property type="entry name" value="PI4-kinase_beta/PIK1_cat"/>
</dbReference>
<dbReference type="Proteomes" id="UP000807306">
    <property type="component" value="Unassembled WGS sequence"/>
</dbReference>
<dbReference type="GO" id="GO:0016020">
    <property type="term" value="C:membrane"/>
    <property type="evidence" value="ECO:0007669"/>
    <property type="project" value="TreeGrafter"/>
</dbReference>
<comment type="caution">
    <text evidence="7">The sequence shown here is derived from an EMBL/GenBank/DDBJ whole genome shotgun (WGS) entry which is preliminary data.</text>
</comment>
<feature type="compositionally biased region" description="Low complexity" evidence="5">
    <location>
        <begin position="299"/>
        <end position="316"/>
    </location>
</feature>
<dbReference type="InterPro" id="IPR036940">
    <property type="entry name" value="PI3/4_kinase_cat_sf"/>
</dbReference>
<dbReference type="Gene3D" id="3.30.1010.10">
    <property type="entry name" value="Phosphatidylinositol 3-kinase Catalytic Subunit, Chain A, domain 4"/>
    <property type="match status" value="1"/>
</dbReference>
<dbReference type="SMART" id="SM00146">
    <property type="entry name" value="PI3Kc"/>
    <property type="match status" value="1"/>
</dbReference>
<keyword evidence="4 7" id="KW-0418">Kinase</keyword>
<dbReference type="InterPro" id="IPR000403">
    <property type="entry name" value="PI3/4_kinase_cat_dom"/>
</dbReference>
<dbReference type="PROSITE" id="PS00916">
    <property type="entry name" value="PI3_4_KINASE_2"/>
    <property type="match status" value="1"/>
</dbReference>
<feature type="domain" description="PI3K/PI4K catalytic" evidence="6">
    <location>
        <begin position="751"/>
        <end position="1027"/>
    </location>
</feature>
<accession>A0A9P6ENF1</accession>
<dbReference type="SUPFAM" id="SSF56112">
    <property type="entry name" value="Protein kinase-like (PK-like)"/>
    <property type="match status" value="1"/>
</dbReference>
<dbReference type="PANTHER" id="PTHR10048:SF22">
    <property type="entry name" value="PHOSPHATIDYLINOSITOL 4-KINASE BETA"/>
    <property type="match status" value="1"/>
</dbReference>
<dbReference type="FunFam" id="1.10.1070.11:FF:000016">
    <property type="entry name" value="PIK1p Phosphatidylinositol 4-kinase"/>
    <property type="match status" value="1"/>
</dbReference>
<sequence>MSSHALLLRLFLSSSFFSVHVALKYLLLYSDNIGITYYLTNRLKELEIEELRDVWGFICHLLVTRPSKSRAIECFVTDTAERSTHIALTTFWFMQAALTDLSANRGAPSFAICQRVLHRCHEIIFGDQVHPSSSPYSGFVLPAYTRKRKIKHHAEPVLVGIGVMLAGAPVMPQLAGITGQVAIEQGRIVEEGDNTRSLEVDVHESFYTSSQNSSDDNDETDSPPEASDDNILQIQPPLVRASLSDLPSSQPGALLSRRQTFGAQTLPALPLHLQTKRKPRLSEDPLGQLDIDEPHAPYSSTPSLTSARTPTRSASTHRADLLLDRYDPKSQMHMLKGNYLLSEVQFLLSLENICNRLVIVPKPARVSALRAELTALNHKLPAEVCMPMWCTSSDKPQGTQNVPKPHHRIVRIPPGETVVLNSAERAPYLLYIEILSDDLDFDHVKRSNKEILRKLVTKDGSQRGTFTDSGPASATTVVATPRAETDNGFRTPSTAIAQTSFFNGPPTATSSTSTFSNEDEEIDLVEQLFGDDQPLRSKMSAIEDSLVLPPTPKNRELDMAAWARASPSLSLDDTRLQAQQQTPSWAPPISRRTSTSSPPTSAPSEFPEMPEMATRDISLDEYSERMRTAAIMLAQLNADQGRDPLPSAPPSNGTARPETMERSRSVDIAQPQSRHKLSRIDATAIRDRIMKEMLSLEEERMERMRGSEGDIMMRSSSAASGSIKSLEDENIIRKELNKADPSAVVFSESWGSKKSRIRDGSPYGHLANWDCVSVIVKTGGDLRQEQLAVQLIHEFQHIWAEEKCACWVKYFRIMITGSSSGLVETITDAVSIHSIKKAEYAKRLATGRFGHVTLLDHFMSTYGEPTSAKFIRAQKNFVKSLAGYSIVTYLLQVKDRHNGNILLDREGHLVHIDFGFMLSNTPGNMGFEAAPFKLPSEYVEVLGGIEGSAFKDFKILFREGFEAARKHCDRIITLVELMQKDSMFPCFVLSGDQTATQLRNRFQPTLTHSLIGDHCNGLIDSSLGSHWTRLYDSYQYYSQSIL</sequence>
<evidence type="ECO:0000256" key="2">
    <source>
        <dbReference type="ARBA" id="ARBA00012169"/>
    </source>
</evidence>
<keyword evidence="3" id="KW-0808">Transferase</keyword>
<evidence type="ECO:0000313" key="8">
    <source>
        <dbReference type="Proteomes" id="UP000807306"/>
    </source>
</evidence>
<evidence type="ECO:0000256" key="5">
    <source>
        <dbReference type="SAM" id="MobiDB-lite"/>
    </source>
</evidence>
<feature type="region of interest" description="Disordered" evidence="5">
    <location>
        <begin position="639"/>
        <end position="677"/>
    </location>
</feature>
<dbReference type="OrthoDB" id="10264149at2759"/>
<evidence type="ECO:0000256" key="4">
    <source>
        <dbReference type="ARBA" id="ARBA00022777"/>
    </source>
</evidence>
<dbReference type="GO" id="GO:0048015">
    <property type="term" value="P:phosphatidylinositol-mediated signaling"/>
    <property type="evidence" value="ECO:0007669"/>
    <property type="project" value="TreeGrafter"/>
</dbReference>
<feature type="region of interest" description="Disordered" evidence="5">
    <location>
        <begin position="283"/>
        <end position="316"/>
    </location>
</feature>
<dbReference type="AlphaFoldDB" id="A0A9P6ENF1"/>
<keyword evidence="8" id="KW-1185">Reference proteome</keyword>
<feature type="region of interest" description="Disordered" evidence="5">
    <location>
        <begin position="570"/>
        <end position="608"/>
    </location>
</feature>
<feature type="region of interest" description="Disordered" evidence="5">
    <location>
        <begin position="206"/>
        <end position="230"/>
    </location>
</feature>
<evidence type="ECO:0000313" key="7">
    <source>
        <dbReference type="EMBL" id="KAF9533003.1"/>
    </source>
</evidence>
<protein>
    <recommendedName>
        <fullName evidence="2">1-phosphatidylinositol 4-kinase</fullName>
        <ecNumber evidence="2">2.7.1.67</ecNumber>
    </recommendedName>
</protein>
<dbReference type="EMBL" id="MU157830">
    <property type="protein sequence ID" value="KAF9533003.1"/>
    <property type="molecule type" value="Genomic_DNA"/>
</dbReference>
<evidence type="ECO:0000256" key="3">
    <source>
        <dbReference type="ARBA" id="ARBA00022679"/>
    </source>
</evidence>
<dbReference type="CDD" id="cd05168">
    <property type="entry name" value="PI4Kc_III_beta"/>
    <property type="match status" value="1"/>
</dbReference>
<dbReference type="PROSITE" id="PS50290">
    <property type="entry name" value="PI3_4_KINASE_3"/>
    <property type="match status" value="1"/>
</dbReference>
<organism evidence="7 8">
    <name type="scientific">Crepidotus variabilis</name>
    <dbReference type="NCBI Taxonomy" id="179855"/>
    <lineage>
        <taxon>Eukaryota</taxon>
        <taxon>Fungi</taxon>
        <taxon>Dikarya</taxon>
        <taxon>Basidiomycota</taxon>
        <taxon>Agaricomycotina</taxon>
        <taxon>Agaricomycetes</taxon>
        <taxon>Agaricomycetidae</taxon>
        <taxon>Agaricales</taxon>
        <taxon>Agaricineae</taxon>
        <taxon>Crepidotaceae</taxon>
        <taxon>Crepidotus</taxon>
    </lineage>
</organism>
<proteinExistence type="predicted"/>
<dbReference type="PANTHER" id="PTHR10048">
    <property type="entry name" value="PHOSPHATIDYLINOSITOL KINASE"/>
    <property type="match status" value="1"/>
</dbReference>
<dbReference type="Gene3D" id="1.10.1070.11">
    <property type="entry name" value="Phosphatidylinositol 3-/4-kinase, catalytic domain"/>
    <property type="match status" value="1"/>
</dbReference>
<dbReference type="InterPro" id="IPR018936">
    <property type="entry name" value="PI3/4_kinase_CS"/>
</dbReference>
<name>A0A9P6ENF1_9AGAR</name>
<dbReference type="Pfam" id="PF00454">
    <property type="entry name" value="PI3_PI4_kinase"/>
    <property type="match status" value="1"/>
</dbReference>
<dbReference type="GO" id="GO:0005737">
    <property type="term" value="C:cytoplasm"/>
    <property type="evidence" value="ECO:0007669"/>
    <property type="project" value="TreeGrafter"/>
</dbReference>
<reference evidence="7" key="1">
    <citation type="submission" date="2020-11" db="EMBL/GenBank/DDBJ databases">
        <authorList>
            <consortium name="DOE Joint Genome Institute"/>
            <person name="Ahrendt S."/>
            <person name="Riley R."/>
            <person name="Andreopoulos W."/>
            <person name="Labutti K."/>
            <person name="Pangilinan J."/>
            <person name="Ruiz-Duenas F.J."/>
            <person name="Barrasa J.M."/>
            <person name="Sanchez-Garcia M."/>
            <person name="Camarero S."/>
            <person name="Miyauchi S."/>
            <person name="Serrano A."/>
            <person name="Linde D."/>
            <person name="Babiker R."/>
            <person name="Drula E."/>
            <person name="Ayuso-Fernandez I."/>
            <person name="Pacheco R."/>
            <person name="Padilla G."/>
            <person name="Ferreira P."/>
            <person name="Barriuso J."/>
            <person name="Kellner H."/>
            <person name="Castanera R."/>
            <person name="Alfaro M."/>
            <person name="Ramirez L."/>
            <person name="Pisabarro A.G."/>
            <person name="Kuo A."/>
            <person name="Tritt A."/>
            <person name="Lipzen A."/>
            <person name="He G."/>
            <person name="Yan M."/>
            <person name="Ng V."/>
            <person name="Cullen D."/>
            <person name="Martin F."/>
            <person name="Rosso M.-N."/>
            <person name="Henrissat B."/>
            <person name="Hibbett D."/>
            <person name="Martinez A.T."/>
            <person name="Grigoriev I.V."/>
        </authorList>
    </citation>
    <scope>NUCLEOTIDE SEQUENCE</scope>
    <source>
        <strain evidence="7">CBS 506.95</strain>
    </source>
</reference>
<comment type="catalytic activity">
    <reaction evidence="1">
        <text>a 1,2-diacyl-sn-glycero-3-phospho-(1D-myo-inositol) + ATP = a 1,2-diacyl-sn-glycero-3-phospho-(1D-myo-inositol 4-phosphate) + ADP + H(+)</text>
        <dbReference type="Rhea" id="RHEA:19877"/>
        <dbReference type="ChEBI" id="CHEBI:15378"/>
        <dbReference type="ChEBI" id="CHEBI:30616"/>
        <dbReference type="ChEBI" id="CHEBI:57880"/>
        <dbReference type="ChEBI" id="CHEBI:58178"/>
        <dbReference type="ChEBI" id="CHEBI:456216"/>
        <dbReference type="EC" id="2.7.1.67"/>
    </reaction>
</comment>
<dbReference type="EC" id="2.7.1.67" evidence="2"/>
<dbReference type="InterPro" id="IPR011009">
    <property type="entry name" value="Kinase-like_dom_sf"/>
</dbReference>
<gene>
    <name evidence="7" type="ORF">CPB83DRAFT_873915</name>
</gene>
<feature type="compositionally biased region" description="Acidic residues" evidence="5">
    <location>
        <begin position="215"/>
        <end position="228"/>
    </location>
</feature>
<evidence type="ECO:0000259" key="6">
    <source>
        <dbReference type="PROSITE" id="PS50290"/>
    </source>
</evidence>
<feature type="compositionally biased region" description="Polar residues" evidence="5">
    <location>
        <begin position="570"/>
        <end position="584"/>
    </location>
</feature>